<feature type="transmembrane region" description="Helical" evidence="9">
    <location>
        <begin position="798"/>
        <end position="817"/>
    </location>
</feature>
<evidence type="ECO:0000256" key="5">
    <source>
        <dbReference type="ARBA" id="ARBA00022692"/>
    </source>
</evidence>
<dbReference type="FunCoup" id="A0A6P5LR01">
    <property type="interactions" value="26"/>
</dbReference>
<evidence type="ECO:0000313" key="14">
    <source>
        <dbReference type="RefSeq" id="XP_020860877.1"/>
    </source>
</evidence>
<feature type="transmembrane region" description="Helical" evidence="9">
    <location>
        <begin position="738"/>
        <end position="762"/>
    </location>
</feature>
<keyword evidence="5 9" id="KW-0812">Transmembrane</keyword>
<reference evidence="14" key="1">
    <citation type="submission" date="2025-08" db="UniProtKB">
        <authorList>
            <consortium name="RefSeq"/>
        </authorList>
    </citation>
    <scope>IDENTIFICATION</scope>
    <source>
        <tissue evidence="14">Spleen</tissue>
    </source>
</reference>
<dbReference type="GO" id="GO:0016323">
    <property type="term" value="C:basolateral plasma membrane"/>
    <property type="evidence" value="ECO:0007669"/>
    <property type="project" value="UniProtKB-SubCell"/>
</dbReference>
<dbReference type="Proteomes" id="UP000515140">
    <property type="component" value="Unplaced"/>
</dbReference>
<feature type="region of interest" description="Disordered" evidence="10">
    <location>
        <begin position="1"/>
        <end position="41"/>
    </location>
</feature>
<feature type="transmembrane region" description="Helical" evidence="9">
    <location>
        <begin position="394"/>
        <end position="414"/>
    </location>
</feature>
<dbReference type="InterPro" id="IPR016152">
    <property type="entry name" value="PTrfase/Anion_transptr"/>
</dbReference>
<evidence type="ECO:0000256" key="6">
    <source>
        <dbReference type="ARBA" id="ARBA00022989"/>
    </source>
</evidence>
<feature type="transmembrane region" description="Helical" evidence="9">
    <location>
        <begin position="612"/>
        <end position="630"/>
    </location>
</feature>
<dbReference type="InterPro" id="IPR013769">
    <property type="entry name" value="Band3_cytoplasmic_dom"/>
</dbReference>
<dbReference type="FunFam" id="1.10.287.570:FF:000001">
    <property type="entry name" value="Anion exchange protein"/>
    <property type="match status" value="1"/>
</dbReference>
<comment type="similarity">
    <text evidence="2 9">Belongs to the anion exchanger (TC 2.A.31) family.</text>
</comment>
<keyword evidence="3 9" id="KW-0813">Transport</keyword>
<dbReference type="PANTHER" id="PTHR11453:SF52">
    <property type="entry name" value="ANION EXCHANGE PROTEIN 4"/>
    <property type="match status" value="1"/>
</dbReference>
<dbReference type="KEGG" id="pcw:110220924"/>
<feature type="domain" description="Bicarbonate transporter-like transmembrane" evidence="11">
    <location>
        <begin position="363"/>
        <end position="925"/>
    </location>
</feature>
<dbReference type="PANTHER" id="PTHR11453">
    <property type="entry name" value="ANION EXCHANGE PROTEIN"/>
    <property type="match status" value="1"/>
</dbReference>
<dbReference type="Gene3D" id="1.10.287.570">
    <property type="entry name" value="Helical hairpin bin"/>
    <property type="match status" value="1"/>
</dbReference>
<sequence>MRPPEQELEYLGDPETSPLRDSGSNHSPTHLGPSEEEGRKQRGVGSPYLFIQLNELLGSPQNQEWRETGRWMLFEEKLDLEARRWSRPHLPILSLSSIFELRALLTTGLVLLDCPVQSLSELTEQVTRVEALNPEVRERLKLVLLQRPRHHMQPMCWSAARRLGTSLCRGGHPTEMPSSAEEPPLKEQLQSPLWQKLPPGTEAAAVLVGELDFLTQRLGVFVHLPEPVVLGTLTEVPLPIRFIYIILGPPALGKGYHEMGRAAAVLLSDQRFRCSVGQASSPQDLASAVDVFLGEVMVLPPGGGDLTERISPSKCLSVLHKRLPLRLQESKDSCNGNVNSKRDRHGYEHEPQAVSKELQRTGRLFGGLVQDIRRKATWYLSDFSDALDVQSFSAILYIYLATITNAITFGGLLGDATDNIQGVLESFLGTAVAGSIFCLFAGQPLTILSSTGPVLVFERILFAFSRDHGLDYLPFRLWVGIWVAFFCLVLVATEASVLVRYFTRFTEEGFCALISLIFIYDAIGKMLSLTEAYPIYRPGLSEDTGFAPSGCFCYFPDTKGNMSLWKGQSPENKDAALRMVLGLANVSLLSPPECALRGGQPRGLGCHSVPDIAFFSLLLFFATFLCATILKHFKSSHFFPSKVRKVISDFSTVLAILLGCGLDASLGLSTPKLIVPIEFKPTHPGRRWLVPLFGANPWWVCLATALPALLMSILVFMDQQITAVILNRKEYQLQKGAGFHLDLFWVAMLMLLTSAFGLPWYVSTTVISLAHMDSLRRESATCAPGELPHFLGIREQRLTGLVVFILTGLSIFLAPGLKFIPMPVLYGIFFYMGMAALNSTQFSERVKLLLMPAKHQPDLLLLRHVPLSRIHLFTTVQLVCLGLLWAVKSTAAAIVFPLMLLGLVGIRKALQWVFSPQELSWLDDPVREENEKKVQEQKSELIYQLMAPEINISVN</sequence>
<dbReference type="InterPro" id="IPR003020">
    <property type="entry name" value="HCO3_transpt_euk"/>
</dbReference>
<dbReference type="GO" id="GO:0046541">
    <property type="term" value="P:saliva secretion"/>
    <property type="evidence" value="ECO:0007669"/>
    <property type="project" value="Ensembl"/>
</dbReference>
<dbReference type="RefSeq" id="XP_020860877.1">
    <property type="nucleotide sequence ID" value="XM_021005218.1"/>
</dbReference>
<organism evidence="13 14">
    <name type="scientific">Phascolarctos cinereus</name>
    <name type="common">Koala</name>
    <dbReference type="NCBI Taxonomy" id="38626"/>
    <lineage>
        <taxon>Eukaryota</taxon>
        <taxon>Metazoa</taxon>
        <taxon>Chordata</taxon>
        <taxon>Craniata</taxon>
        <taxon>Vertebrata</taxon>
        <taxon>Euteleostomi</taxon>
        <taxon>Mammalia</taxon>
        <taxon>Metatheria</taxon>
        <taxon>Diprotodontia</taxon>
        <taxon>Phascolarctidae</taxon>
        <taxon>Phascolarctos</taxon>
    </lineage>
</organism>
<proteinExistence type="inferred from homology"/>
<evidence type="ECO:0000256" key="2">
    <source>
        <dbReference type="ARBA" id="ARBA00010993"/>
    </source>
</evidence>
<dbReference type="GO" id="GO:0051453">
    <property type="term" value="P:regulation of intracellular pH"/>
    <property type="evidence" value="ECO:0007669"/>
    <property type="project" value="TreeGrafter"/>
</dbReference>
<evidence type="ECO:0000313" key="13">
    <source>
        <dbReference type="Proteomes" id="UP000515140"/>
    </source>
</evidence>
<feature type="transmembrane region" description="Helical" evidence="9">
    <location>
        <begin position="697"/>
        <end position="717"/>
    </location>
</feature>
<keyword evidence="4" id="KW-1003">Cell membrane</keyword>
<dbReference type="InParanoid" id="A0A6P5LR01"/>
<dbReference type="InterPro" id="IPR003024">
    <property type="entry name" value="Na/HCO3_transpt"/>
</dbReference>
<evidence type="ECO:0000256" key="9">
    <source>
        <dbReference type="RuleBase" id="RU362035"/>
    </source>
</evidence>
<dbReference type="InterPro" id="IPR011531">
    <property type="entry name" value="HCO3_transpt-like_TM_dom"/>
</dbReference>
<evidence type="ECO:0000256" key="7">
    <source>
        <dbReference type="ARBA" id="ARBA00023065"/>
    </source>
</evidence>
<name>A0A6P5LR01_PHACI</name>
<keyword evidence="13" id="KW-1185">Reference proteome</keyword>
<evidence type="ECO:0000256" key="4">
    <source>
        <dbReference type="ARBA" id="ARBA00022475"/>
    </source>
</evidence>
<protein>
    <recommendedName>
        <fullName evidence="9">Anion exchange protein</fullName>
    </recommendedName>
</protein>
<evidence type="ECO:0000256" key="3">
    <source>
        <dbReference type="ARBA" id="ARBA00022448"/>
    </source>
</evidence>
<gene>
    <name evidence="14" type="primary">SLC4A9</name>
</gene>
<feature type="transmembrane region" description="Helical" evidence="9">
    <location>
        <begin position="477"/>
        <end position="498"/>
    </location>
</feature>
<dbReference type="NCBIfam" id="TIGR00834">
    <property type="entry name" value="ae"/>
    <property type="match status" value="1"/>
</dbReference>
<keyword evidence="6 9" id="KW-1133">Transmembrane helix</keyword>
<comment type="subcellular location">
    <subcellularLocation>
        <location evidence="1">Basolateral cell membrane</location>
        <topology evidence="1">Multi-pass membrane protein</topology>
    </subcellularLocation>
    <subcellularLocation>
        <location evidence="9">Membrane</location>
        <topology evidence="9">Multi-pass membrane protein</topology>
    </subcellularLocation>
</comment>
<dbReference type="PRINTS" id="PR01232">
    <property type="entry name" value="NAHCO3TRSPRT"/>
</dbReference>
<feature type="domain" description="Band 3 cytoplasmic" evidence="12">
    <location>
        <begin position="181"/>
        <end position="302"/>
    </location>
</feature>
<evidence type="ECO:0000256" key="1">
    <source>
        <dbReference type="ARBA" id="ARBA00004554"/>
    </source>
</evidence>
<dbReference type="AlphaFoldDB" id="A0A6P5LR01"/>
<feature type="transmembrane region" description="Helical" evidence="9">
    <location>
        <begin position="824"/>
        <end position="842"/>
    </location>
</feature>
<dbReference type="Pfam" id="PF00955">
    <property type="entry name" value="HCO3_cotransp"/>
    <property type="match status" value="1"/>
</dbReference>
<feature type="compositionally biased region" description="Acidic residues" evidence="10">
    <location>
        <begin position="1"/>
        <end position="12"/>
    </location>
</feature>
<evidence type="ECO:0000259" key="12">
    <source>
        <dbReference type="Pfam" id="PF07565"/>
    </source>
</evidence>
<dbReference type="GeneID" id="110220924"/>
<evidence type="ECO:0000256" key="8">
    <source>
        <dbReference type="ARBA" id="ARBA00023136"/>
    </source>
</evidence>
<feature type="transmembrane region" description="Helical" evidence="9">
    <location>
        <begin position="510"/>
        <end position="528"/>
    </location>
</feature>
<dbReference type="CTD" id="83697"/>
<accession>A0A6P5LR01</accession>
<feature type="transmembrane region" description="Helical" evidence="9">
    <location>
        <begin position="650"/>
        <end position="668"/>
    </location>
</feature>
<dbReference type="SUPFAM" id="SSF55804">
    <property type="entry name" value="Phoshotransferase/anion transport protein"/>
    <property type="match status" value="1"/>
</dbReference>
<evidence type="ECO:0000259" key="11">
    <source>
        <dbReference type="Pfam" id="PF00955"/>
    </source>
</evidence>
<keyword evidence="8 9" id="KW-0472">Membrane</keyword>
<dbReference type="GO" id="GO:0045177">
    <property type="term" value="C:apical part of cell"/>
    <property type="evidence" value="ECO:0007669"/>
    <property type="project" value="Ensembl"/>
</dbReference>
<dbReference type="Gene3D" id="3.40.930.10">
    <property type="entry name" value="Mannitol-specific EII, Chain A"/>
    <property type="match status" value="1"/>
</dbReference>
<dbReference type="Pfam" id="PF07565">
    <property type="entry name" value="Band_3_cyto"/>
    <property type="match status" value="2"/>
</dbReference>
<keyword evidence="7 9" id="KW-0406">Ion transport</keyword>
<dbReference type="GO" id="GO:0140892">
    <property type="term" value="F:sodium,bicarbonate:chloride antiporter activity"/>
    <property type="evidence" value="ECO:0007669"/>
    <property type="project" value="Ensembl"/>
</dbReference>
<dbReference type="PRINTS" id="PR01231">
    <property type="entry name" value="HCO3TRNSPORT"/>
</dbReference>
<dbReference type="GO" id="GO:0008510">
    <property type="term" value="F:sodium:bicarbonate symporter activity"/>
    <property type="evidence" value="ECO:0007669"/>
    <property type="project" value="Ensembl"/>
</dbReference>
<feature type="domain" description="Band 3 cytoplasmic" evidence="12">
    <location>
        <begin position="49"/>
        <end position="153"/>
    </location>
</feature>
<evidence type="ECO:0000256" key="10">
    <source>
        <dbReference type="SAM" id="MobiDB-lite"/>
    </source>
</evidence>
<feature type="transmembrane region" description="Helical" evidence="9">
    <location>
        <begin position="426"/>
        <end position="457"/>
    </location>
</feature>